<dbReference type="RefSeq" id="WP_113659326.1">
    <property type="nucleotide sequence ID" value="NZ_KZ845668.1"/>
</dbReference>
<organism evidence="1 2">
    <name type="scientific">Thermoflavimicrobium daqui</name>
    <dbReference type="NCBI Taxonomy" id="2137476"/>
    <lineage>
        <taxon>Bacteria</taxon>
        <taxon>Bacillati</taxon>
        <taxon>Bacillota</taxon>
        <taxon>Bacilli</taxon>
        <taxon>Bacillales</taxon>
        <taxon>Thermoactinomycetaceae</taxon>
        <taxon>Thermoflavimicrobium</taxon>
    </lineage>
</organism>
<reference evidence="1 2" key="2">
    <citation type="submission" date="2018-06" db="EMBL/GenBank/DDBJ databases">
        <authorList>
            <person name="Zhirakovskaya E."/>
        </authorList>
    </citation>
    <scope>NUCLEOTIDE SEQUENCE [LARGE SCALE GENOMIC DNA]</scope>
    <source>
        <strain evidence="1 2">FBKL4.011</strain>
    </source>
</reference>
<dbReference type="Proteomes" id="UP000251213">
    <property type="component" value="Unassembled WGS sequence"/>
</dbReference>
<comment type="caution">
    <text evidence="1">The sequence shown here is derived from an EMBL/GenBank/DDBJ whole genome shotgun (WGS) entry which is preliminary data.</text>
</comment>
<keyword evidence="2" id="KW-1185">Reference proteome</keyword>
<reference evidence="1 2" key="1">
    <citation type="submission" date="2018-06" db="EMBL/GenBank/DDBJ databases">
        <title>Thermoflavimicrobium daqus sp. nov., a thermophilic microbe isolated from Moutai-flavour Daqu.</title>
        <authorList>
            <person name="Wang X."/>
            <person name="Zhou H."/>
        </authorList>
    </citation>
    <scope>NUCLEOTIDE SEQUENCE [LARGE SCALE GENOMIC DNA]</scope>
    <source>
        <strain evidence="1 2">FBKL4.011</strain>
    </source>
</reference>
<accession>A0A364K3C1</accession>
<dbReference type="Pfam" id="PF04229">
    <property type="entry name" value="GrpB"/>
    <property type="match status" value="1"/>
</dbReference>
<dbReference type="InterPro" id="IPR007344">
    <property type="entry name" value="GrpB/CoaE"/>
</dbReference>
<evidence type="ECO:0000313" key="1">
    <source>
        <dbReference type="EMBL" id="RAL23341.1"/>
    </source>
</evidence>
<dbReference type="PANTHER" id="PTHR34822:SF1">
    <property type="entry name" value="GRPB FAMILY PROTEIN"/>
    <property type="match status" value="1"/>
</dbReference>
<dbReference type="OrthoDB" id="9799092at2"/>
<dbReference type="PANTHER" id="PTHR34822">
    <property type="entry name" value="GRPB DOMAIN PROTEIN (AFU_ORTHOLOGUE AFUA_1G01530)"/>
    <property type="match status" value="1"/>
</dbReference>
<dbReference type="AlphaFoldDB" id="A0A364K3C1"/>
<gene>
    <name evidence="1" type="ORF">DL897_11660</name>
</gene>
<protein>
    <recommendedName>
        <fullName evidence="3">GrpB family protein</fullName>
    </recommendedName>
</protein>
<evidence type="ECO:0008006" key="3">
    <source>
        <dbReference type="Google" id="ProtNLM"/>
    </source>
</evidence>
<proteinExistence type="predicted"/>
<dbReference type="SUPFAM" id="SSF81301">
    <property type="entry name" value="Nucleotidyltransferase"/>
    <property type="match status" value="1"/>
</dbReference>
<name>A0A364K3C1_9BACL</name>
<dbReference type="Gene3D" id="3.30.460.10">
    <property type="entry name" value="Beta Polymerase, domain 2"/>
    <property type="match status" value="1"/>
</dbReference>
<sequence>MKRRVIVTPYQPEWPLLYQIEASQLRQVFQSELVAIHHIGSTSVPQLAAKPIIDILAVVREVERVDEFIEAMAKLRYIAMGENGIPGRRFFYKGKSRRSHHVHIFAEDSPQIKRHLAFRDYLRHHPVECEQYGQLKKQLAKQFPKDIDSYVAGKSHLIRELEQKALIWSEQREFKK</sequence>
<dbReference type="InterPro" id="IPR043519">
    <property type="entry name" value="NT_sf"/>
</dbReference>
<evidence type="ECO:0000313" key="2">
    <source>
        <dbReference type="Proteomes" id="UP000251213"/>
    </source>
</evidence>
<dbReference type="EMBL" id="QJKK01000006">
    <property type="protein sequence ID" value="RAL23341.1"/>
    <property type="molecule type" value="Genomic_DNA"/>
</dbReference>